<reference evidence="1 2" key="1">
    <citation type="submission" date="2023-02" db="EMBL/GenBank/DDBJ databases">
        <title>Entomopathogenic bacteria.</title>
        <authorList>
            <person name="Machado R.A."/>
        </authorList>
    </citation>
    <scope>NUCLEOTIDE SEQUENCE [LARGE SCALE GENOMIC DNA]</scope>
    <source>
        <strain evidence="1 2">XENO-2</strain>
    </source>
</reference>
<sequence>MRDIHEIANVYAKHLAGQKVYSVETWNYSNTPKLAPYKSDQVRVEANEDMQWEIHGDIKKTECWRLDHTHS</sequence>
<evidence type="ECO:0000313" key="1">
    <source>
        <dbReference type="EMBL" id="MDC9597047.1"/>
    </source>
</evidence>
<evidence type="ECO:0000313" key="2">
    <source>
        <dbReference type="Proteomes" id="UP001220225"/>
    </source>
</evidence>
<protein>
    <submittedName>
        <fullName evidence="1">Uncharacterized protein</fullName>
    </submittedName>
</protein>
<proteinExistence type="predicted"/>
<comment type="caution">
    <text evidence="1">The sequence shown here is derived from an EMBL/GenBank/DDBJ whole genome shotgun (WGS) entry which is preliminary data.</text>
</comment>
<dbReference type="RefSeq" id="WP_273575631.1">
    <property type="nucleotide sequence ID" value="NZ_JAQRFN010000009.1"/>
</dbReference>
<dbReference type="EMBL" id="JAQRFN010000009">
    <property type="protein sequence ID" value="MDC9597047.1"/>
    <property type="molecule type" value="Genomic_DNA"/>
</dbReference>
<organism evidence="1 2">
    <name type="scientific">Xenorhabdus anantnagensis</name>
    <dbReference type="NCBI Taxonomy" id="3025875"/>
    <lineage>
        <taxon>Bacteria</taxon>
        <taxon>Pseudomonadati</taxon>
        <taxon>Pseudomonadota</taxon>
        <taxon>Gammaproteobacteria</taxon>
        <taxon>Enterobacterales</taxon>
        <taxon>Morganellaceae</taxon>
        <taxon>Xenorhabdus</taxon>
    </lineage>
</organism>
<keyword evidence="2" id="KW-1185">Reference proteome</keyword>
<accession>A0ABT5LRJ2</accession>
<gene>
    <name evidence="1" type="ORF">PSI14_09240</name>
</gene>
<name>A0ABT5LRJ2_9GAMM</name>
<dbReference type="Proteomes" id="UP001220225">
    <property type="component" value="Unassembled WGS sequence"/>
</dbReference>